<feature type="domain" description="C2" evidence="9">
    <location>
        <begin position="505"/>
        <end position="630"/>
    </location>
</feature>
<evidence type="ECO:0000256" key="4">
    <source>
        <dbReference type="ARBA" id="ARBA00023224"/>
    </source>
</evidence>
<dbReference type="InterPro" id="IPR000909">
    <property type="entry name" value="PLipase_C_PInositol-sp_X_dom"/>
</dbReference>
<proteinExistence type="predicted"/>
<feature type="region of interest" description="Disordered" evidence="7">
    <location>
        <begin position="236"/>
        <end position="264"/>
    </location>
</feature>
<dbReference type="InterPro" id="IPR002048">
    <property type="entry name" value="EF_hand_dom"/>
</dbReference>
<dbReference type="GO" id="GO:0005509">
    <property type="term" value="F:calcium ion binding"/>
    <property type="evidence" value="ECO:0007669"/>
    <property type="project" value="InterPro"/>
</dbReference>
<dbReference type="InterPro" id="IPR001711">
    <property type="entry name" value="PLipase_C_Pinositol-sp_Y"/>
</dbReference>
<dbReference type="CDD" id="cd00275">
    <property type="entry name" value="C2_PLC_like"/>
    <property type="match status" value="1"/>
</dbReference>
<dbReference type="PANTHER" id="PTHR10336:SF209">
    <property type="entry name" value="PHOSPHOINOSITIDE PHOSPHOLIPASE C"/>
    <property type="match status" value="1"/>
</dbReference>
<evidence type="ECO:0000259" key="11">
    <source>
        <dbReference type="PROSITE" id="PS50222"/>
    </source>
</evidence>
<dbReference type="SUPFAM" id="SSF51695">
    <property type="entry name" value="PLC-like phosphodiesterases"/>
    <property type="match status" value="1"/>
</dbReference>
<dbReference type="InterPro" id="IPR001849">
    <property type="entry name" value="PH_domain"/>
</dbReference>
<dbReference type="GO" id="GO:0048015">
    <property type="term" value="P:phosphatidylinositol-mediated signaling"/>
    <property type="evidence" value="ECO:0007669"/>
    <property type="project" value="TreeGrafter"/>
</dbReference>
<keyword evidence="4" id="KW-0807">Transducer</keyword>
<evidence type="ECO:0000256" key="2">
    <source>
        <dbReference type="ARBA" id="ARBA00022963"/>
    </source>
</evidence>
<dbReference type="InterPro" id="IPR035892">
    <property type="entry name" value="C2_domain_sf"/>
</dbReference>
<dbReference type="Pfam" id="PF00168">
    <property type="entry name" value="C2"/>
    <property type="match status" value="1"/>
</dbReference>
<comment type="caution">
    <text evidence="12">The sequence shown here is derived from an EMBL/GenBank/DDBJ whole genome shotgun (WGS) entry which is preliminary data.</text>
</comment>
<dbReference type="GO" id="GO:0016042">
    <property type="term" value="P:lipid catabolic process"/>
    <property type="evidence" value="ECO:0007669"/>
    <property type="project" value="UniProtKB-KW"/>
</dbReference>
<dbReference type="SMART" id="SM00148">
    <property type="entry name" value="PLCXc"/>
    <property type="match status" value="1"/>
</dbReference>
<dbReference type="Pfam" id="PF16457">
    <property type="entry name" value="PH_12"/>
    <property type="match status" value="1"/>
</dbReference>
<dbReference type="PANTHER" id="PTHR10336">
    <property type="entry name" value="PHOSPHOINOSITIDE-SPECIFIC PHOSPHOLIPASE C FAMILY PROTEIN"/>
    <property type="match status" value="1"/>
</dbReference>
<dbReference type="SMART" id="SM00239">
    <property type="entry name" value="C2"/>
    <property type="match status" value="1"/>
</dbReference>
<dbReference type="InterPro" id="IPR017946">
    <property type="entry name" value="PLC-like_Pdiesterase_TIM-brl"/>
</dbReference>
<dbReference type="GO" id="GO:0004435">
    <property type="term" value="F:phosphatidylinositol-4,5-bisphosphate phospholipase C activity"/>
    <property type="evidence" value="ECO:0007669"/>
    <property type="project" value="UniProtKB-EC"/>
</dbReference>
<dbReference type="SUPFAM" id="SSF47473">
    <property type="entry name" value="EF-hand"/>
    <property type="match status" value="1"/>
</dbReference>
<dbReference type="PROSITE" id="PS50007">
    <property type="entry name" value="PIPLC_X_DOMAIN"/>
    <property type="match status" value="1"/>
</dbReference>
<evidence type="ECO:0000256" key="1">
    <source>
        <dbReference type="ARBA" id="ARBA00012368"/>
    </source>
</evidence>
<name>A0AAD9KCG3_9ANNE</name>
<dbReference type="InterPro" id="IPR011992">
    <property type="entry name" value="EF-hand-dom_pair"/>
</dbReference>
<dbReference type="Gene3D" id="3.20.20.190">
    <property type="entry name" value="Phosphatidylinositol (PI) phosphodiesterase"/>
    <property type="match status" value="2"/>
</dbReference>
<evidence type="ECO:0000313" key="13">
    <source>
        <dbReference type="Proteomes" id="UP001208570"/>
    </source>
</evidence>
<accession>A0AAD9KCG3</accession>
<evidence type="ECO:0000256" key="3">
    <source>
        <dbReference type="ARBA" id="ARBA00023098"/>
    </source>
</evidence>
<feature type="domain" description="PI-PLC Y-box" evidence="10">
    <location>
        <begin position="421"/>
        <end position="518"/>
    </location>
</feature>
<evidence type="ECO:0000259" key="9">
    <source>
        <dbReference type="PROSITE" id="PS50004"/>
    </source>
</evidence>
<dbReference type="SUPFAM" id="SSF50729">
    <property type="entry name" value="PH domain-like"/>
    <property type="match status" value="1"/>
</dbReference>
<feature type="domain" description="PH" evidence="8">
    <location>
        <begin position="1"/>
        <end position="85"/>
    </location>
</feature>
<evidence type="ECO:0000256" key="6">
    <source>
        <dbReference type="RuleBase" id="RU361133"/>
    </source>
</evidence>
<feature type="region of interest" description="Disordered" evidence="7">
    <location>
        <begin position="280"/>
        <end position="319"/>
    </location>
</feature>
<comment type="catalytic activity">
    <reaction evidence="5">
        <text>a 1,2-diacyl-sn-glycero-3-phospho-(1D-myo-inositol-4,5-bisphosphate) + H2O = 1D-myo-inositol 1,4,5-trisphosphate + a 1,2-diacyl-sn-glycerol + H(+)</text>
        <dbReference type="Rhea" id="RHEA:33179"/>
        <dbReference type="ChEBI" id="CHEBI:15377"/>
        <dbReference type="ChEBI" id="CHEBI:15378"/>
        <dbReference type="ChEBI" id="CHEBI:17815"/>
        <dbReference type="ChEBI" id="CHEBI:58456"/>
        <dbReference type="ChEBI" id="CHEBI:203600"/>
        <dbReference type="EC" id="3.1.4.11"/>
    </reaction>
    <physiologicalReaction direction="left-to-right" evidence="5">
        <dbReference type="Rhea" id="RHEA:33180"/>
    </physiologicalReaction>
</comment>
<dbReference type="PRINTS" id="PR00390">
    <property type="entry name" value="PHPHLIPASEC"/>
</dbReference>
<evidence type="ECO:0000313" key="12">
    <source>
        <dbReference type="EMBL" id="KAK2168135.1"/>
    </source>
</evidence>
<gene>
    <name evidence="12" type="ORF">LSH36_20g09029</name>
</gene>
<evidence type="ECO:0000256" key="5">
    <source>
        <dbReference type="ARBA" id="ARBA00023674"/>
    </source>
</evidence>
<dbReference type="Pfam" id="PF00387">
    <property type="entry name" value="PI-PLC-Y"/>
    <property type="match status" value="1"/>
</dbReference>
<sequence length="652" mass="74234">MSLRYWSHKITFRRNNYVKIPLTDIREVREGPNTDLFSKAEKHFKLEPSLCFSLIHGEKYETLDLVADDELTCKSWVIALRHLLKILSQTDLVTQQKVWMRQLFKKADKDHNEQLTLKEILNLLKHLNIAVSYESAKQAFEEQQNNTPISIREELYNCGGQYLDREELSEFLLMEQETHEPCPVLTQKNLMSIDVAQQTVMAQIMKKVFKEKLLLTPYPDSLKDLPSPESLKGRIIIKAKKRPPDVSSEQSFSSDSSEDSDQDSGQGVFWSFFNFSRDDAAPTKNPNGDGDEVDAIPTLAGSSQECTETDGSRSKDGQHLMDESFPIETHKNTAVDELVEDKNISLTEVDDERRCYHHDPEAVCNSVSRKSAAGDEKTDDASLCVKGKKLSATVLKDAEEGEVTDEDEAAEMPDNEISKIKKKNNCKQMSSFGESKAIYLSGNQPDDYIKHNMWQLSRVYPSGMRTDSSNYDPVPLWNVGCQLVALNFQTNDESMQINRGKFEDNAGTFKFGGPYDLRLHRQLILKIIRGYQLPKKPGDKARSILDPYVKVDIYGYPDDTKTFRTNYVKNNGFDPKWDETFTTTVKVPDLAILRFQVKDYQDYSSDVTVAQYALPFNSVQQGFRTVHLKSRYGEAIRGATLLIHVSIEVVST</sequence>
<dbReference type="EC" id="3.1.4.11" evidence="1 6"/>
<dbReference type="PROSITE" id="PS50004">
    <property type="entry name" value="C2"/>
    <property type="match status" value="1"/>
</dbReference>
<dbReference type="Gene3D" id="2.60.40.150">
    <property type="entry name" value="C2 domain"/>
    <property type="match status" value="1"/>
</dbReference>
<organism evidence="12 13">
    <name type="scientific">Paralvinella palmiformis</name>
    <dbReference type="NCBI Taxonomy" id="53620"/>
    <lineage>
        <taxon>Eukaryota</taxon>
        <taxon>Metazoa</taxon>
        <taxon>Spiralia</taxon>
        <taxon>Lophotrochozoa</taxon>
        <taxon>Annelida</taxon>
        <taxon>Polychaeta</taxon>
        <taxon>Sedentaria</taxon>
        <taxon>Canalipalpata</taxon>
        <taxon>Terebellida</taxon>
        <taxon>Terebelliformia</taxon>
        <taxon>Alvinellidae</taxon>
        <taxon>Paralvinella</taxon>
    </lineage>
</organism>
<dbReference type="InterPro" id="IPR001192">
    <property type="entry name" value="PI-PLC_fam"/>
</dbReference>
<keyword evidence="2 6" id="KW-0442">Lipid degradation</keyword>
<reference evidence="12" key="1">
    <citation type="journal article" date="2023" name="Mol. Biol. Evol.">
        <title>Third-Generation Sequencing Reveals the Adaptive Role of the Epigenome in Three Deep-Sea Polychaetes.</title>
        <authorList>
            <person name="Perez M."/>
            <person name="Aroh O."/>
            <person name="Sun Y."/>
            <person name="Lan Y."/>
            <person name="Juniper S.K."/>
            <person name="Young C.R."/>
            <person name="Angers B."/>
            <person name="Qian P.Y."/>
        </authorList>
    </citation>
    <scope>NUCLEOTIDE SEQUENCE</scope>
    <source>
        <strain evidence="12">P08H-3</strain>
    </source>
</reference>
<keyword evidence="13" id="KW-1185">Reference proteome</keyword>
<dbReference type="InterPro" id="IPR000008">
    <property type="entry name" value="C2_dom"/>
</dbReference>
<dbReference type="Gene3D" id="2.30.29.30">
    <property type="entry name" value="Pleckstrin-homology domain (PH domain)/Phosphotyrosine-binding domain (PTB)"/>
    <property type="match status" value="1"/>
</dbReference>
<dbReference type="Pfam" id="PF00388">
    <property type="entry name" value="PI-PLC-X"/>
    <property type="match status" value="1"/>
</dbReference>
<dbReference type="InterPro" id="IPR011993">
    <property type="entry name" value="PH-like_dom_sf"/>
</dbReference>
<dbReference type="PROSITE" id="PS50222">
    <property type="entry name" value="EF_HAND_2"/>
    <property type="match status" value="1"/>
</dbReference>
<feature type="domain" description="EF-hand" evidence="11">
    <location>
        <begin position="95"/>
        <end position="130"/>
    </location>
</feature>
<evidence type="ECO:0000259" key="8">
    <source>
        <dbReference type="PROSITE" id="PS50003"/>
    </source>
</evidence>
<keyword evidence="6" id="KW-0378">Hydrolase</keyword>
<dbReference type="EMBL" id="JAODUP010000020">
    <property type="protein sequence ID" value="KAK2168135.1"/>
    <property type="molecule type" value="Genomic_DNA"/>
</dbReference>
<dbReference type="SMART" id="SM00149">
    <property type="entry name" value="PLCYc"/>
    <property type="match status" value="1"/>
</dbReference>
<dbReference type="GO" id="GO:0046488">
    <property type="term" value="P:phosphatidylinositol metabolic process"/>
    <property type="evidence" value="ECO:0007669"/>
    <property type="project" value="TreeGrafter"/>
</dbReference>
<protein>
    <recommendedName>
        <fullName evidence="1 6">Phosphoinositide phospholipase C</fullName>
        <ecNumber evidence="1 6">3.1.4.11</ecNumber>
    </recommendedName>
</protein>
<dbReference type="PROSITE" id="PS50003">
    <property type="entry name" value="PH_DOMAIN"/>
    <property type="match status" value="1"/>
</dbReference>
<dbReference type="AlphaFoldDB" id="A0AAD9KCG3"/>
<evidence type="ECO:0000259" key="10">
    <source>
        <dbReference type="PROSITE" id="PS50008"/>
    </source>
</evidence>
<keyword evidence="3 6" id="KW-0443">Lipid metabolism</keyword>
<dbReference type="GO" id="GO:0051209">
    <property type="term" value="P:release of sequestered calcium ion into cytosol"/>
    <property type="evidence" value="ECO:0007669"/>
    <property type="project" value="TreeGrafter"/>
</dbReference>
<dbReference type="Proteomes" id="UP001208570">
    <property type="component" value="Unassembled WGS sequence"/>
</dbReference>
<dbReference type="SUPFAM" id="SSF49562">
    <property type="entry name" value="C2 domain (Calcium/lipid-binding domain, CaLB)"/>
    <property type="match status" value="1"/>
</dbReference>
<dbReference type="Gene3D" id="1.10.238.10">
    <property type="entry name" value="EF-hand"/>
    <property type="match status" value="1"/>
</dbReference>
<dbReference type="PROSITE" id="PS50008">
    <property type="entry name" value="PIPLC_Y_DOMAIN"/>
    <property type="match status" value="1"/>
</dbReference>
<feature type="compositionally biased region" description="Basic and acidic residues" evidence="7">
    <location>
        <begin position="310"/>
        <end position="319"/>
    </location>
</feature>
<evidence type="ECO:0000256" key="7">
    <source>
        <dbReference type="SAM" id="MobiDB-lite"/>
    </source>
</evidence>